<keyword evidence="1" id="KW-0175">Coiled coil</keyword>
<dbReference type="CDD" id="cd00118">
    <property type="entry name" value="LysM"/>
    <property type="match status" value="1"/>
</dbReference>
<evidence type="ECO:0000259" key="3">
    <source>
        <dbReference type="PROSITE" id="PS51782"/>
    </source>
</evidence>
<evidence type="ECO:0000256" key="2">
    <source>
        <dbReference type="SAM" id="MobiDB-lite"/>
    </source>
</evidence>
<dbReference type="NCBIfam" id="TIGR02675">
    <property type="entry name" value="tape_meas_nterm"/>
    <property type="match status" value="1"/>
</dbReference>
<accession>A0ABQ2DFQ1</accession>
<dbReference type="Proteomes" id="UP000606115">
    <property type="component" value="Unassembled WGS sequence"/>
</dbReference>
<dbReference type="InterPro" id="IPR013491">
    <property type="entry name" value="Tape_meas_N"/>
</dbReference>
<comment type="caution">
    <text evidence="4">The sequence shown here is derived from an EMBL/GenBank/DDBJ whole genome shotgun (WGS) entry which is preliminary data.</text>
</comment>
<dbReference type="SUPFAM" id="SSF54106">
    <property type="entry name" value="LysM domain"/>
    <property type="match status" value="1"/>
</dbReference>
<dbReference type="PROSITE" id="PS51782">
    <property type="entry name" value="LYSM"/>
    <property type="match status" value="1"/>
</dbReference>
<organism evidence="4 5">
    <name type="scientific">Glutamicibacter ardleyensis</name>
    <dbReference type="NCBI Taxonomy" id="225894"/>
    <lineage>
        <taxon>Bacteria</taxon>
        <taxon>Bacillati</taxon>
        <taxon>Actinomycetota</taxon>
        <taxon>Actinomycetes</taxon>
        <taxon>Micrococcales</taxon>
        <taxon>Micrococcaceae</taxon>
        <taxon>Glutamicibacter</taxon>
    </lineage>
</organism>
<reference evidence="5" key="1">
    <citation type="journal article" date="2019" name="Int. J. Syst. Evol. Microbiol.">
        <title>The Global Catalogue of Microorganisms (GCM) 10K type strain sequencing project: providing services to taxonomists for standard genome sequencing and annotation.</title>
        <authorList>
            <consortium name="The Broad Institute Genomics Platform"/>
            <consortium name="The Broad Institute Genome Sequencing Center for Infectious Disease"/>
            <person name="Wu L."/>
            <person name="Ma J."/>
        </authorList>
    </citation>
    <scope>NUCLEOTIDE SEQUENCE [LARGE SCALE GENOMIC DNA]</scope>
    <source>
        <strain evidence="5">CGMCC 1.3685</strain>
    </source>
</reference>
<sequence length="1650" mass="172574">MSEFTVADLTAKLRLDKGTFDSDLAHSKQNVQSFGDGLANAGKRGAQTLKSGLTATSVATGVVAGTTVALLKNLVQTGGAYNILQQNSRAALKTIMGGGEAANAQMDKLDAFARNSPFAKDVFIGAQQQLLGFGVEAKKVIPIMDAVQQAVAATGGSSQDVAGIVDILAKIQSTGKMTAEDLNMLGGRGIDAATLIGQAMGKTGTEIRESISKGTIGADEALDALTTGMKTKFDGATAAVKQQMTGALDRVKGASRDIGSALAEPFIRKNGGGRMVEWTNQFADLLRAAEKQAGPLVTMLNRRMGPAFNNISTYLVDAKNAVNGFDVKDLEWGVAKLAGHGPGIAAVATGFMAMGTQLPILRNLGFAINPLAAGITALVLASPELRGVLSDALAAGEPLIPVLGELAGTMSGALNSAISAAVPLLESGVEGLAGLVEAGIPVIGFVGDLVEGFSQLPGPVQLAVGGMLAFSAMKGKFDWIENLGSRLTNTATGGLAKFRSQMDNLHNLQAPNIEQAMIRPLQLLDRQVSLTADNSRRGFARIVDGARVAGKGLGSGLKNALGGVMSVFGGPWGLAIGAGVAALGAYSAAQAEAKARVQEFKGTLDEATGAITDNTDKMVANALAGDTGAKGFYLFNSGAESVADTLGILGKSVQDTASLVSKGGADYDGMIKQLEQYNTAMAASTTQTDNFGNVIASGDGGQALENWRMSMGLTSEAMSKLSTVDMTHLIGALKTQREAIAGSSDEWARANDSMSAAPEVQSRISEAISAVGDSAADTTTRLEAYKSIIDALNGVVPDQEEQQRKLATTSRTLGEFFGETGENGKKLHKGLIDAKTGAVEFSDAGDRLMGMLTPLQDQALAAALAASDHEKALGNEAGAAAAADAALEPYRAQIRKLGEDGKISKGEAEALSKTLFGMPGETSVAITDAGSAEALSIKLQELYKLVMASPDGEISIDDNSPEVRAGLEALGFKVETLPNGRIKVTETGTAETGNKIDATAKKKRTATIGAKAAKEAAEKALNGTASKKRTATIFATAATGDANRQLDNAARDRTSRIRVVTTNVTYESTGRGGSGGITRAAGGPVRGPGTGTSDEVPAMLSNGEHVWTASEVQAAGGQSQMYKLRSMVRQGLLGVKAFAKGGAVYRVKNGDTLSEIAQRYGTTWQQLAKSNNIKNANRIHVGDSITVPSSSGGGGSSSSGKAKAQPAKKRNVKKVDTSGWTNSQFAQRQADVYADQIEDIQATVKSRKAAVKAAESRYNKAKGKNKTTAKKALDRAEKTLKTSEAKLDKVQQRLQDQKAKTARLYELEYDLRQDLRRGEVQDAFTSGGGMSQVDRLLDLSRNTDLSRGKRSQAGATGRNAERQLLKLEKAAERVATRLDTANDKYAELLGVKNQVKDQLSGEFGFDTLLSMDTLKDGPLNAGMILSGAKQKASQIRTFAKKLDDLRKKGYSSLIIQEVAALGTNEGTYVADALLAGSGGDVKQINKSFQDIEKYAGHAGDNVTKSMYEGGIQAARGLVRGLEAEQKNIEKAMENLGKLMERALKRALGIRSPSRVAMDISGNFATTLKDNLIKMTPAVGVAATGLGGAIAQGTQQAAKQPQIAQNTMKRLTTEEQEALNGPRVVQHNKFYYPIAEPTSKGVERANQLANL</sequence>
<keyword evidence="5" id="KW-1185">Reference proteome</keyword>
<feature type="region of interest" description="Disordered" evidence="2">
    <location>
        <begin position="1340"/>
        <end position="1360"/>
    </location>
</feature>
<dbReference type="SMART" id="SM00257">
    <property type="entry name" value="LysM"/>
    <property type="match status" value="1"/>
</dbReference>
<feature type="coiled-coil region" evidence="1">
    <location>
        <begin position="1266"/>
        <end position="1307"/>
    </location>
</feature>
<feature type="coiled-coil region" evidence="1">
    <location>
        <begin position="1511"/>
        <end position="1545"/>
    </location>
</feature>
<name>A0ABQ2DFQ1_9MICC</name>
<dbReference type="PANTHER" id="PTHR33734">
    <property type="entry name" value="LYSM DOMAIN-CONTAINING GPI-ANCHORED PROTEIN 2"/>
    <property type="match status" value="1"/>
</dbReference>
<feature type="region of interest" description="Disordered" evidence="2">
    <location>
        <begin position="1184"/>
        <end position="1216"/>
    </location>
</feature>
<dbReference type="PANTHER" id="PTHR33734:SF22">
    <property type="entry name" value="MEMBRANE-BOUND LYTIC MUREIN TRANSGLYCOSYLASE D"/>
    <property type="match status" value="1"/>
</dbReference>
<dbReference type="Gene3D" id="3.10.350.10">
    <property type="entry name" value="LysM domain"/>
    <property type="match status" value="1"/>
</dbReference>
<feature type="domain" description="LysM" evidence="3">
    <location>
        <begin position="1143"/>
        <end position="1187"/>
    </location>
</feature>
<dbReference type="InterPro" id="IPR018392">
    <property type="entry name" value="LysM"/>
</dbReference>
<evidence type="ECO:0000313" key="4">
    <source>
        <dbReference type="EMBL" id="GGJ55674.1"/>
    </source>
</evidence>
<dbReference type="EMBL" id="BMKX01000002">
    <property type="protein sequence ID" value="GGJ55674.1"/>
    <property type="molecule type" value="Genomic_DNA"/>
</dbReference>
<evidence type="ECO:0000256" key="1">
    <source>
        <dbReference type="SAM" id="Coils"/>
    </source>
</evidence>
<gene>
    <name evidence="4" type="ORF">GCM10007173_13070</name>
</gene>
<dbReference type="RefSeq" id="WP_188684524.1">
    <property type="nucleotide sequence ID" value="NZ_BMKX01000002.1"/>
</dbReference>
<feature type="region of interest" description="Disordered" evidence="2">
    <location>
        <begin position="1068"/>
        <end position="1088"/>
    </location>
</feature>
<evidence type="ECO:0000313" key="5">
    <source>
        <dbReference type="Proteomes" id="UP000606115"/>
    </source>
</evidence>
<proteinExistence type="predicted"/>
<protein>
    <recommendedName>
        <fullName evidence="3">LysM domain-containing protein</fullName>
    </recommendedName>
</protein>
<dbReference type="Pfam" id="PF20155">
    <property type="entry name" value="TMP_3"/>
    <property type="match status" value="1"/>
</dbReference>
<dbReference type="InterPro" id="IPR036779">
    <property type="entry name" value="LysM_dom_sf"/>
</dbReference>
<dbReference type="GeneID" id="303303688"/>
<dbReference type="Pfam" id="PF01476">
    <property type="entry name" value="LysM"/>
    <property type="match status" value="1"/>
</dbReference>